<evidence type="ECO:0000313" key="3">
    <source>
        <dbReference type="Proteomes" id="UP001295684"/>
    </source>
</evidence>
<proteinExistence type="predicted"/>
<sequence length="420" mass="49742">MGTCHSTGREESNKNIIKKSTMKKLASFRSRKNSQYLGRYSQTRKRLHHVSQEMQSPYKNEFKKIHKMTKEQKLEKKMKFYFSSYNKSGFNFEEHMKFSSDKDEQVEADSKPNQNQWERIYNLVLHHKWDKFFHNLRKINKNYIANTSEIFERYPRAKTLLYRNLERIKVKIKNKKFFQGKDPDESPFKNINIGRILKRILFQKVVKVKAKQELEHGDDLENRKCDSFEKITERSKNRPDSPDKRACRSRPRNFKSDFNLRNGPIHLKRASQIFLSVPLEWSQTPDFKHHFKNSSPNSKNYIKNLKIPGRIKNRKKLPNSFTKLPKFVSNSSQKLQKFLNSSGVLQNSQSPRPLCAPILPVLGQNRSKEMHYSSAMAAEPLQSCKKRVKKRTRREKKLIKSRLKGVYCASTRMKKMFGKA</sequence>
<dbReference type="Proteomes" id="UP001295684">
    <property type="component" value="Unassembled WGS sequence"/>
</dbReference>
<reference evidence="2" key="1">
    <citation type="submission" date="2023-07" db="EMBL/GenBank/DDBJ databases">
        <authorList>
            <consortium name="AG Swart"/>
            <person name="Singh M."/>
            <person name="Singh A."/>
            <person name="Seah K."/>
            <person name="Emmerich C."/>
        </authorList>
    </citation>
    <scope>NUCLEOTIDE SEQUENCE</scope>
    <source>
        <strain evidence="2">DP1</strain>
    </source>
</reference>
<comment type="caution">
    <text evidence="2">The sequence shown here is derived from an EMBL/GenBank/DDBJ whole genome shotgun (WGS) entry which is preliminary data.</text>
</comment>
<dbReference type="AlphaFoldDB" id="A0AAD1UA74"/>
<keyword evidence="3" id="KW-1185">Reference proteome</keyword>
<dbReference type="EMBL" id="CAMPGE010006405">
    <property type="protein sequence ID" value="CAI2365247.1"/>
    <property type="molecule type" value="Genomic_DNA"/>
</dbReference>
<name>A0AAD1UA74_EUPCR</name>
<evidence type="ECO:0000256" key="1">
    <source>
        <dbReference type="SAM" id="MobiDB-lite"/>
    </source>
</evidence>
<evidence type="ECO:0000313" key="2">
    <source>
        <dbReference type="EMBL" id="CAI2365247.1"/>
    </source>
</evidence>
<feature type="region of interest" description="Disordered" evidence="1">
    <location>
        <begin position="231"/>
        <end position="255"/>
    </location>
</feature>
<protein>
    <submittedName>
        <fullName evidence="2">Uncharacterized protein</fullName>
    </submittedName>
</protein>
<gene>
    <name evidence="2" type="ORF">ECRASSUSDP1_LOCUS6598</name>
</gene>
<accession>A0AAD1UA74</accession>
<organism evidence="2 3">
    <name type="scientific">Euplotes crassus</name>
    <dbReference type="NCBI Taxonomy" id="5936"/>
    <lineage>
        <taxon>Eukaryota</taxon>
        <taxon>Sar</taxon>
        <taxon>Alveolata</taxon>
        <taxon>Ciliophora</taxon>
        <taxon>Intramacronucleata</taxon>
        <taxon>Spirotrichea</taxon>
        <taxon>Hypotrichia</taxon>
        <taxon>Euplotida</taxon>
        <taxon>Euplotidae</taxon>
        <taxon>Moneuplotes</taxon>
    </lineage>
</organism>
<feature type="compositionally biased region" description="Basic and acidic residues" evidence="1">
    <location>
        <begin position="231"/>
        <end position="246"/>
    </location>
</feature>